<dbReference type="EMBL" id="CAFZ01000215">
    <property type="protein sequence ID" value="CCA73295.1"/>
    <property type="molecule type" value="Genomic_DNA"/>
</dbReference>
<sequence length="721" mass="75601">MPSNDGHSPDLDEGPRPDPNFKFGVTTPYVGTGPGAAFFDTHDQLPSAIEPSSQRPARGFQPRRKDSSISGAGSDSGSSTTNLARFLPKKTRDATLRPTTTETVVTDTDRTLIHPDLDDERAPTPNGTQPVGVADARMRRLLHELDSIGIPDEMTMVRPSLDMDERAAGSSVGHGSPPMPPVAMGKSLRHIPPPPGKAPPSNLLGRAEDVDRAAQTRRWANHTPNGSLTGRGYGVPPSRTLNHPDAPESASPITDVDDMNASSPYNARPDASPLMSANTAFSRSPTSQGTASPSVHPSQLQQLPAQQLSPQQRGVYQPVHSTPLNSAAFPMPPRGATSASPQQQHVPLVSRTPRRPGTAGNDPPVAFYNNPGGANRARYGSDQNLRERYLANPPQAAPSIAGSQTSQSGLSPISPLSAPALTMSSSGSRTNSTISGVLETPVEPPVGPPQPSSTITLDPIKEKQSLELTKLQDLKPPTAEEKQGLDTPISAGSGTRRGSLDSGMLLKSPPSASQEKARESGARSPIIEAMNSGAILHNPFLGGGFGGGLSFGGVGFAVKDKDPPPYRMHSPPSSGPSNGRTNSLRAASVGGKSDGSGTSSFGEGVSASRMDHGAGTSRKPTPAVALATAFVRDGVPGLSAMPASGSGMSKAEKAAEKARQKAEKAALKAEEARIRVEEEKEAKKAAEEMKKRRKQEKTIKRLQVGEMGVYGINGMVRFNNL</sequence>
<evidence type="ECO:0000256" key="1">
    <source>
        <dbReference type="SAM" id="Coils"/>
    </source>
</evidence>
<feature type="coiled-coil region" evidence="1">
    <location>
        <begin position="648"/>
        <end position="697"/>
    </location>
</feature>
<dbReference type="InParanoid" id="G4TPQ2"/>
<organism evidence="3 4">
    <name type="scientific">Serendipita indica (strain DSM 11827)</name>
    <name type="common">Root endophyte fungus</name>
    <name type="synonym">Piriformospora indica</name>
    <dbReference type="NCBI Taxonomy" id="1109443"/>
    <lineage>
        <taxon>Eukaryota</taxon>
        <taxon>Fungi</taxon>
        <taxon>Dikarya</taxon>
        <taxon>Basidiomycota</taxon>
        <taxon>Agaricomycotina</taxon>
        <taxon>Agaricomycetes</taxon>
        <taxon>Sebacinales</taxon>
        <taxon>Serendipitaceae</taxon>
        <taxon>Serendipita</taxon>
    </lineage>
</organism>
<feature type="region of interest" description="Disordered" evidence="2">
    <location>
        <begin position="470"/>
        <end position="521"/>
    </location>
</feature>
<feature type="compositionally biased region" description="Pro residues" evidence="2">
    <location>
        <begin position="442"/>
        <end position="451"/>
    </location>
</feature>
<evidence type="ECO:0000256" key="2">
    <source>
        <dbReference type="SAM" id="MobiDB-lite"/>
    </source>
</evidence>
<gene>
    <name evidence="3" type="ORF">PIIN_07250</name>
</gene>
<feature type="compositionally biased region" description="Polar residues" evidence="2">
    <location>
        <begin position="275"/>
        <end position="296"/>
    </location>
</feature>
<feature type="compositionally biased region" description="Low complexity" evidence="2">
    <location>
        <begin position="422"/>
        <end position="441"/>
    </location>
</feature>
<name>G4TPQ2_SERID</name>
<dbReference type="AlphaFoldDB" id="G4TPQ2"/>
<proteinExistence type="predicted"/>
<evidence type="ECO:0000313" key="3">
    <source>
        <dbReference type="EMBL" id="CCA73295.1"/>
    </source>
</evidence>
<feature type="region of interest" description="Disordered" evidence="2">
    <location>
        <begin position="562"/>
        <end position="620"/>
    </location>
</feature>
<feature type="compositionally biased region" description="Polar residues" evidence="2">
    <location>
        <begin position="571"/>
        <end position="585"/>
    </location>
</feature>
<feature type="compositionally biased region" description="Basic and acidic residues" evidence="2">
    <location>
        <begin position="7"/>
        <end position="16"/>
    </location>
</feature>
<dbReference type="OrthoDB" id="3268309at2759"/>
<evidence type="ECO:0000313" key="4">
    <source>
        <dbReference type="Proteomes" id="UP000007148"/>
    </source>
</evidence>
<accession>G4TPQ2</accession>
<keyword evidence="1" id="KW-0175">Coiled coil</keyword>
<feature type="region of interest" description="Disordered" evidence="2">
    <location>
        <begin position="166"/>
        <end position="456"/>
    </location>
</feature>
<dbReference type="Proteomes" id="UP000007148">
    <property type="component" value="Unassembled WGS sequence"/>
</dbReference>
<protein>
    <submittedName>
        <fullName evidence="3">Uncharacterized protein</fullName>
    </submittedName>
</protein>
<reference evidence="3 4" key="1">
    <citation type="journal article" date="2011" name="PLoS Pathog.">
        <title>Endophytic Life Strategies Decoded by Genome and Transcriptome Analyses of the Mutualistic Root Symbiont Piriformospora indica.</title>
        <authorList>
            <person name="Zuccaro A."/>
            <person name="Lahrmann U."/>
            <person name="Guldener U."/>
            <person name="Langen G."/>
            <person name="Pfiffi S."/>
            <person name="Biedenkopf D."/>
            <person name="Wong P."/>
            <person name="Samans B."/>
            <person name="Grimm C."/>
            <person name="Basiewicz M."/>
            <person name="Murat C."/>
            <person name="Martin F."/>
            <person name="Kogel K.H."/>
        </authorList>
    </citation>
    <scope>NUCLEOTIDE SEQUENCE [LARGE SCALE GENOMIC DNA]</scope>
    <source>
        <strain evidence="3 4">DSM 11827</strain>
    </source>
</reference>
<comment type="caution">
    <text evidence="3">The sequence shown here is derived from an EMBL/GenBank/DDBJ whole genome shotgun (WGS) entry which is preliminary data.</text>
</comment>
<feature type="compositionally biased region" description="Basic and acidic residues" evidence="2">
    <location>
        <begin position="470"/>
        <end position="484"/>
    </location>
</feature>
<feature type="compositionally biased region" description="Low complexity" evidence="2">
    <location>
        <begin position="297"/>
        <end position="312"/>
    </location>
</feature>
<feature type="region of interest" description="Disordered" evidence="2">
    <location>
        <begin position="1"/>
        <end position="101"/>
    </location>
</feature>
<feature type="compositionally biased region" description="Low complexity" evidence="2">
    <location>
        <begin position="68"/>
        <end position="79"/>
    </location>
</feature>
<feature type="compositionally biased region" description="Polar residues" evidence="2">
    <location>
        <begin position="401"/>
        <end position="411"/>
    </location>
</feature>
<keyword evidence="4" id="KW-1185">Reference proteome</keyword>
<dbReference type="HOGENOM" id="CLU_383612_0_0_1"/>